<gene>
    <name evidence="2" type="ORF">CVIRNUC_003691</name>
</gene>
<proteinExistence type="predicted"/>
<dbReference type="AlphaFoldDB" id="A0AAV1I0V0"/>
<evidence type="ECO:0000313" key="3">
    <source>
        <dbReference type="Proteomes" id="UP001314263"/>
    </source>
</evidence>
<keyword evidence="1" id="KW-1133">Transmembrane helix</keyword>
<feature type="transmembrane region" description="Helical" evidence="1">
    <location>
        <begin position="128"/>
        <end position="152"/>
    </location>
</feature>
<name>A0AAV1I0V0_9CHLO</name>
<evidence type="ECO:0000256" key="1">
    <source>
        <dbReference type="SAM" id="Phobius"/>
    </source>
</evidence>
<accession>A0AAV1I0V0</accession>
<feature type="transmembrane region" description="Helical" evidence="1">
    <location>
        <begin position="233"/>
        <end position="253"/>
    </location>
</feature>
<feature type="transmembrane region" description="Helical" evidence="1">
    <location>
        <begin position="56"/>
        <end position="76"/>
    </location>
</feature>
<keyword evidence="1" id="KW-0812">Transmembrane</keyword>
<keyword evidence="1" id="KW-0472">Membrane</keyword>
<dbReference type="Proteomes" id="UP001314263">
    <property type="component" value="Unassembled WGS sequence"/>
</dbReference>
<comment type="caution">
    <text evidence="2">The sequence shown here is derived from an EMBL/GenBank/DDBJ whole genome shotgun (WGS) entry which is preliminary data.</text>
</comment>
<reference evidence="2 3" key="1">
    <citation type="submission" date="2023-10" db="EMBL/GenBank/DDBJ databases">
        <authorList>
            <person name="Maclean D."/>
            <person name="Macfadyen A."/>
        </authorList>
    </citation>
    <scope>NUCLEOTIDE SEQUENCE [LARGE SCALE GENOMIC DNA]</scope>
</reference>
<protein>
    <submittedName>
        <fullName evidence="2">Uncharacterized protein</fullName>
    </submittedName>
</protein>
<feature type="transmembrane region" description="Helical" evidence="1">
    <location>
        <begin position="96"/>
        <end position="116"/>
    </location>
</feature>
<evidence type="ECO:0000313" key="2">
    <source>
        <dbReference type="EMBL" id="CAK0769674.1"/>
    </source>
</evidence>
<dbReference type="EMBL" id="CAUYUE010000004">
    <property type="protein sequence ID" value="CAK0769674.1"/>
    <property type="molecule type" value="Genomic_DNA"/>
</dbReference>
<organism evidence="2 3">
    <name type="scientific">Coccomyxa viridis</name>
    <dbReference type="NCBI Taxonomy" id="1274662"/>
    <lineage>
        <taxon>Eukaryota</taxon>
        <taxon>Viridiplantae</taxon>
        <taxon>Chlorophyta</taxon>
        <taxon>core chlorophytes</taxon>
        <taxon>Trebouxiophyceae</taxon>
        <taxon>Trebouxiophyceae incertae sedis</taxon>
        <taxon>Coccomyxaceae</taxon>
        <taxon>Coccomyxa</taxon>
    </lineage>
</organism>
<keyword evidence="3" id="KW-1185">Reference proteome</keyword>
<sequence length="279" mass="30946">MLNYEIISKQSLKGIVVALNVFLVLGLASLLATAVVKNRLLDQDDTSWLSTAYSSMAVTLSSLFLAAAMSAFIKGLSRVRATYLQRNTWSTRRTTLARTALLQLGLQILNLIMWLLPNVYVLYSNKGWASPLVLTSGIIRFSLLNLVFMLFLCDAHNVHPQQPALTGDAAKKTSGQLILDAPFFIHLPKTLLWAGLQAALLATLALTLREPPDLDWRPGPITCAFRNPHTRHLISSIGALILVYIVMFLNYLICGGMRLSQLPSSSYRTANILQKWQVH</sequence>
<feature type="transmembrane region" description="Helical" evidence="1">
    <location>
        <begin position="12"/>
        <end position="36"/>
    </location>
</feature>